<dbReference type="InterPro" id="IPR007472">
    <property type="entry name" value="N-end_Aminoacyl_Trfase_C"/>
</dbReference>
<evidence type="ECO:0000256" key="3">
    <source>
        <dbReference type="ARBA" id="ARBA00023315"/>
    </source>
</evidence>
<organism evidence="7 8">
    <name type="scientific">Castellaniella hirudinis</name>
    <dbReference type="NCBI Taxonomy" id="1144617"/>
    <lineage>
        <taxon>Bacteria</taxon>
        <taxon>Pseudomonadati</taxon>
        <taxon>Pseudomonadota</taxon>
        <taxon>Betaproteobacteria</taxon>
        <taxon>Burkholderiales</taxon>
        <taxon>Alcaligenaceae</taxon>
        <taxon>Castellaniella</taxon>
    </lineage>
</organism>
<evidence type="ECO:0000256" key="1">
    <source>
        <dbReference type="ARBA" id="ARBA00022490"/>
    </source>
</evidence>
<keyword evidence="3 4" id="KW-0012">Acyltransferase</keyword>
<comment type="similarity">
    <text evidence="4">Belongs to the R-transferase family. Bpt subfamily.</text>
</comment>
<dbReference type="PANTHER" id="PTHR21367:SF1">
    <property type="entry name" value="ARGINYL-TRNA--PROTEIN TRANSFERASE 1"/>
    <property type="match status" value="1"/>
</dbReference>
<dbReference type="Pfam" id="PF04376">
    <property type="entry name" value="ATE_N"/>
    <property type="match status" value="1"/>
</dbReference>
<dbReference type="InterPro" id="IPR030700">
    <property type="entry name" value="N-end_Aminoacyl_Trfase"/>
</dbReference>
<comment type="catalytic activity">
    <reaction evidence="4">
        <text>N-terminal L-glutamyl-[protein] + L-leucyl-tRNA(Leu) = N-terminal L-leucyl-L-glutamyl-[protein] + tRNA(Leu) + H(+)</text>
        <dbReference type="Rhea" id="RHEA:50412"/>
        <dbReference type="Rhea" id="RHEA-COMP:9613"/>
        <dbReference type="Rhea" id="RHEA-COMP:9622"/>
        <dbReference type="Rhea" id="RHEA-COMP:12664"/>
        <dbReference type="Rhea" id="RHEA-COMP:12668"/>
        <dbReference type="ChEBI" id="CHEBI:15378"/>
        <dbReference type="ChEBI" id="CHEBI:64721"/>
        <dbReference type="ChEBI" id="CHEBI:78442"/>
        <dbReference type="ChEBI" id="CHEBI:78494"/>
        <dbReference type="ChEBI" id="CHEBI:133041"/>
        <dbReference type="EC" id="2.3.2.29"/>
    </reaction>
</comment>
<dbReference type="NCBIfam" id="NF002342">
    <property type="entry name" value="PRK01305.1-3"/>
    <property type="match status" value="1"/>
</dbReference>
<feature type="domain" description="N-end aminoacyl transferase N-terminal" evidence="5">
    <location>
        <begin position="20"/>
        <end position="88"/>
    </location>
</feature>
<dbReference type="Proteomes" id="UP001595756">
    <property type="component" value="Unassembled WGS sequence"/>
</dbReference>
<dbReference type="Pfam" id="PF04377">
    <property type="entry name" value="ATE_C"/>
    <property type="match status" value="1"/>
</dbReference>
<dbReference type="NCBIfam" id="NF002346">
    <property type="entry name" value="PRK01305.2-3"/>
    <property type="match status" value="1"/>
</dbReference>
<dbReference type="NCBIfam" id="NF002341">
    <property type="entry name" value="PRK01305.1-1"/>
    <property type="match status" value="1"/>
</dbReference>
<sequence>MSNPSESVFRRLQFYTTASYPCSYLPGRMARSEVAAPTHLVDESAYARLIEQGFRRSGLFTYRPACEHCQACIPIRVDVRRFRRDRTQGKLWRRLQPVLTARLAPLHWDARHFDLYLRYQKSRHPGAGMDQDDQAQYTQFLLTSRVHSEMAEFHDADGVLRMVAIMDRVDHGLSAVYTFYDPDWPGSLGTYGILWQMDYAARLGLPWLYLGYWIEESRKMAYKSRFRPHQILRNGVWTEPPDAPPTDGD</sequence>
<dbReference type="HAMAP" id="MF_00689">
    <property type="entry name" value="Bpt"/>
    <property type="match status" value="1"/>
</dbReference>
<keyword evidence="1 4" id="KW-0963">Cytoplasm</keyword>
<dbReference type="RefSeq" id="WP_376811538.1">
    <property type="nucleotide sequence ID" value="NZ_JBHSDY010000002.1"/>
</dbReference>
<dbReference type="EMBL" id="JBHSDY010000002">
    <property type="protein sequence ID" value="MFC4296970.1"/>
    <property type="molecule type" value="Genomic_DNA"/>
</dbReference>
<proteinExistence type="inferred from homology"/>
<dbReference type="GO" id="GO:0004057">
    <property type="term" value="F:arginyl-tRNA--protein transferase activity"/>
    <property type="evidence" value="ECO:0007669"/>
    <property type="project" value="UniProtKB-EC"/>
</dbReference>
<protein>
    <recommendedName>
        <fullName evidence="4">Aspartate/glutamate leucyltransferase</fullName>
        <ecNumber evidence="4">2.3.2.29</ecNumber>
    </recommendedName>
</protein>
<dbReference type="SUPFAM" id="SSF55729">
    <property type="entry name" value="Acyl-CoA N-acyltransferases (Nat)"/>
    <property type="match status" value="1"/>
</dbReference>
<dbReference type="PIRSF" id="PIRSF037208">
    <property type="entry name" value="ATE_pro_prd"/>
    <property type="match status" value="1"/>
</dbReference>
<evidence type="ECO:0000256" key="2">
    <source>
        <dbReference type="ARBA" id="ARBA00022679"/>
    </source>
</evidence>
<dbReference type="EC" id="2.3.2.29" evidence="4"/>
<name>A0ABV8RU72_9BURK</name>
<evidence type="ECO:0000259" key="6">
    <source>
        <dbReference type="Pfam" id="PF04377"/>
    </source>
</evidence>
<feature type="domain" description="N-end rule aminoacyl transferase C-terminal" evidence="6">
    <location>
        <begin position="112"/>
        <end position="232"/>
    </location>
</feature>
<accession>A0ABV8RU72</accession>
<comment type="function">
    <text evidence="4">Functions in the N-end rule pathway of protein degradation where it conjugates Leu from its aminoacyl-tRNA to the N-termini of proteins containing an N-terminal aspartate or glutamate.</text>
</comment>
<dbReference type="PANTHER" id="PTHR21367">
    <property type="entry name" value="ARGININE-TRNA-PROTEIN TRANSFERASE 1"/>
    <property type="match status" value="1"/>
</dbReference>
<dbReference type="InterPro" id="IPR007471">
    <property type="entry name" value="N-end_Aminoacyl_Trfase_N"/>
</dbReference>
<evidence type="ECO:0000259" key="5">
    <source>
        <dbReference type="Pfam" id="PF04376"/>
    </source>
</evidence>
<gene>
    <name evidence="4" type="primary">bpt</name>
    <name evidence="7" type="ORF">ACFO0J_02815</name>
</gene>
<comment type="catalytic activity">
    <reaction evidence="4">
        <text>N-terminal L-aspartyl-[protein] + L-leucyl-tRNA(Leu) = N-terminal L-leucyl-L-aspartyl-[protein] + tRNA(Leu) + H(+)</text>
        <dbReference type="Rhea" id="RHEA:50420"/>
        <dbReference type="Rhea" id="RHEA-COMP:9613"/>
        <dbReference type="Rhea" id="RHEA-COMP:9622"/>
        <dbReference type="Rhea" id="RHEA-COMP:12669"/>
        <dbReference type="Rhea" id="RHEA-COMP:12674"/>
        <dbReference type="ChEBI" id="CHEBI:15378"/>
        <dbReference type="ChEBI" id="CHEBI:64720"/>
        <dbReference type="ChEBI" id="CHEBI:78442"/>
        <dbReference type="ChEBI" id="CHEBI:78494"/>
        <dbReference type="ChEBI" id="CHEBI:133042"/>
        <dbReference type="EC" id="2.3.2.29"/>
    </reaction>
</comment>
<keyword evidence="8" id="KW-1185">Reference proteome</keyword>
<comment type="subcellular location">
    <subcellularLocation>
        <location evidence="4">Cytoplasm</location>
    </subcellularLocation>
</comment>
<keyword evidence="2 4" id="KW-0808">Transferase</keyword>
<dbReference type="InterPro" id="IPR016181">
    <property type="entry name" value="Acyl_CoA_acyltransferase"/>
</dbReference>
<evidence type="ECO:0000256" key="4">
    <source>
        <dbReference type="HAMAP-Rule" id="MF_00689"/>
    </source>
</evidence>
<evidence type="ECO:0000313" key="8">
    <source>
        <dbReference type="Proteomes" id="UP001595756"/>
    </source>
</evidence>
<comment type="caution">
    <text evidence="7">The sequence shown here is derived from an EMBL/GenBank/DDBJ whole genome shotgun (WGS) entry which is preliminary data.</text>
</comment>
<evidence type="ECO:0000313" key="7">
    <source>
        <dbReference type="EMBL" id="MFC4296970.1"/>
    </source>
</evidence>
<reference evidence="8" key="1">
    <citation type="journal article" date="2019" name="Int. J. Syst. Evol. Microbiol.">
        <title>The Global Catalogue of Microorganisms (GCM) 10K type strain sequencing project: providing services to taxonomists for standard genome sequencing and annotation.</title>
        <authorList>
            <consortium name="The Broad Institute Genomics Platform"/>
            <consortium name="The Broad Institute Genome Sequencing Center for Infectious Disease"/>
            <person name="Wu L."/>
            <person name="Ma J."/>
        </authorList>
    </citation>
    <scope>NUCLEOTIDE SEQUENCE [LARGE SCALE GENOMIC DNA]</scope>
    <source>
        <strain evidence="8">CGMCC 1.19029</strain>
    </source>
</reference>
<dbReference type="InterPro" id="IPR017138">
    <property type="entry name" value="Asp_Glu_LeuTrfase"/>
</dbReference>